<feature type="transmembrane region" description="Helical" evidence="1">
    <location>
        <begin position="51"/>
        <end position="77"/>
    </location>
</feature>
<keyword evidence="1" id="KW-1133">Transmembrane helix</keyword>
<sequence>MVTTIISSFIAFTSTKIDDIFILLFLFSQVRTGVIKKEGRVAREKTKLKELNIVIGQYLGFSLIIFLSIIGSLSSFFI</sequence>
<dbReference type="AlphaFoldDB" id="A0A4U2ZV95"/>
<evidence type="ECO:0000256" key="1">
    <source>
        <dbReference type="SAM" id="Phobius"/>
    </source>
</evidence>
<evidence type="ECO:0000313" key="3">
    <source>
        <dbReference type="Proteomes" id="UP000305222"/>
    </source>
</evidence>
<feature type="transmembrane region" description="Helical" evidence="1">
    <location>
        <begin position="6"/>
        <end position="30"/>
    </location>
</feature>
<keyword evidence="1" id="KW-0472">Membrane</keyword>
<protein>
    <submittedName>
        <fullName evidence="2">Quaternary ammonium transporter</fullName>
    </submittedName>
</protein>
<evidence type="ECO:0000313" key="2">
    <source>
        <dbReference type="EMBL" id="TKI78768.1"/>
    </source>
</evidence>
<accession>A0A4U2ZV95</accession>
<keyword evidence="1" id="KW-0812">Transmembrane</keyword>
<name>A0A4U2ZV95_9BACI</name>
<dbReference type="EMBL" id="SZON01003779">
    <property type="protein sequence ID" value="TKI78768.1"/>
    <property type="molecule type" value="Genomic_DNA"/>
</dbReference>
<proteinExistence type="predicted"/>
<gene>
    <name evidence="2" type="ORF">FC699_36840</name>
</gene>
<feature type="non-terminal residue" evidence="2">
    <location>
        <position position="78"/>
    </location>
</feature>
<comment type="caution">
    <text evidence="2">The sequence shown here is derived from an EMBL/GenBank/DDBJ whole genome shotgun (WGS) entry which is preliminary data.</text>
</comment>
<reference evidence="2 3" key="1">
    <citation type="journal article" date="2019" name="Environ. Microbiol.">
        <title>An active ?-lactamase is a part of an orchestrated cell wall stress resistance network of Bacillus subtilis and related rhizosphere species.</title>
        <authorList>
            <person name="Bucher T."/>
            <person name="Keren-Paz A."/>
            <person name="Hausser J."/>
            <person name="Olender T."/>
            <person name="Cytryn E."/>
            <person name="Kolodkin-Gal I."/>
        </authorList>
    </citation>
    <scope>NUCLEOTIDE SEQUENCE [LARGE SCALE GENOMIC DNA]</scope>
    <source>
        <strain evidence="2 3">I5</strain>
    </source>
</reference>
<organism evidence="2 3">
    <name type="scientific">Bacillus wiedmannii</name>
    <dbReference type="NCBI Taxonomy" id="1890302"/>
    <lineage>
        <taxon>Bacteria</taxon>
        <taxon>Bacillati</taxon>
        <taxon>Bacillota</taxon>
        <taxon>Bacilli</taxon>
        <taxon>Bacillales</taxon>
        <taxon>Bacillaceae</taxon>
        <taxon>Bacillus</taxon>
        <taxon>Bacillus cereus group</taxon>
    </lineage>
</organism>
<dbReference type="Proteomes" id="UP000305222">
    <property type="component" value="Unassembled WGS sequence"/>
</dbReference>